<protein>
    <submittedName>
        <fullName evidence="2">Uncharacterized protein</fullName>
    </submittedName>
</protein>
<evidence type="ECO:0000256" key="1">
    <source>
        <dbReference type="SAM" id="Phobius"/>
    </source>
</evidence>
<evidence type="ECO:0000313" key="2">
    <source>
        <dbReference type="EMBL" id="VAW36853.1"/>
    </source>
</evidence>
<reference evidence="2" key="1">
    <citation type="submission" date="2018-06" db="EMBL/GenBank/DDBJ databases">
        <authorList>
            <person name="Zhirakovskaya E."/>
        </authorList>
    </citation>
    <scope>NUCLEOTIDE SEQUENCE</scope>
</reference>
<sequence>MALYGHQSAVCLVGLEGNVKNVKKIMALVLFFCLMPWLGATGVFGEPPARSLNELEADYLYNLLLFIHWPGQQRERLTICVLDAEGVGTFL</sequence>
<organism evidence="2">
    <name type="scientific">hydrothermal vent metagenome</name>
    <dbReference type="NCBI Taxonomy" id="652676"/>
    <lineage>
        <taxon>unclassified sequences</taxon>
        <taxon>metagenomes</taxon>
        <taxon>ecological metagenomes</taxon>
    </lineage>
</organism>
<dbReference type="AlphaFoldDB" id="A0A3B0V959"/>
<feature type="transmembrane region" description="Helical" evidence="1">
    <location>
        <begin position="25"/>
        <end position="45"/>
    </location>
</feature>
<proteinExistence type="predicted"/>
<keyword evidence="1" id="KW-0472">Membrane</keyword>
<keyword evidence="1" id="KW-1133">Transmembrane helix</keyword>
<keyword evidence="1" id="KW-0812">Transmembrane</keyword>
<gene>
    <name evidence="2" type="ORF">MNBD_DELTA03-1887</name>
</gene>
<accession>A0A3B0V959</accession>
<name>A0A3B0V959_9ZZZZ</name>
<dbReference type="EMBL" id="UOEX01000189">
    <property type="protein sequence ID" value="VAW36853.1"/>
    <property type="molecule type" value="Genomic_DNA"/>
</dbReference>
<feature type="non-terminal residue" evidence="2">
    <location>
        <position position="91"/>
    </location>
</feature>